<evidence type="ECO:0000313" key="3">
    <source>
        <dbReference type="Proteomes" id="UP000471640"/>
    </source>
</evidence>
<keyword evidence="1" id="KW-1133">Transmembrane helix</keyword>
<reference evidence="2 3" key="2">
    <citation type="submission" date="2020-02" db="EMBL/GenBank/DDBJ databases">
        <title>Genome sequences of Thiorhodococcus mannitoliphagus and Thiorhodococcus minor, purple sulfur photosynthetic bacteria in the gammaproteobacterial family, Chromatiaceae.</title>
        <authorList>
            <person name="Aviles F.A."/>
            <person name="Meyer T.E."/>
            <person name="Kyndt J.A."/>
        </authorList>
    </citation>
    <scope>NUCLEOTIDE SEQUENCE [LARGE SCALE GENOMIC DNA]</scope>
    <source>
        <strain evidence="2 3">DSM 18266</strain>
    </source>
</reference>
<feature type="transmembrane region" description="Helical" evidence="1">
    <location>
        <begin position="36"/>
        <end position="60"/>
    </location>
</feature>
<dbReference type="EMBL" id="JAAIJR010000051">
    <property type="protein sequence ID" value="NEX21325.1"/>
    <property type="molecule type" value="Genomic_DNA"/>
</dbReference>
<sequence>MQVVFRAVYVCAALLSISAGVLVVASLFIADRAPQGTAILGIHLTVGIVFLGLGALLFGLQGQVARLAAIVRAQDGETGRELAKPLKGLVAYLLAGGALLGAVLAVMTYAILTRIDQGFAVFG</sequence>
<gene>
    <name evidence="2" type="ORF">G3480_13555</name>
</gene>
<comment type="caution">
    <text evidence="2">The sequence shown here is derived from an EMBL/GenBank/DDBJ whole genome shotgun (WGS) entry which is preliminary data.</text>
</comment>
<protein>
    <submittedName>
        <fullName evidence="2">Uncharacterized protein</fullName>
    </submittedName>
</protein>
<dbReference type="AlphaFoldDB" id="A0A6P1E0P2"/>
<dbReference type="RefSeq" id="WP_164654427.1">
    <property type="nucleotide sequence ID" value="NZ_JAAIJR010000051.1"/>
</dbReference>
<keyword evidence="3" id="KW-1185">Reference proteome</keyword>
<reference evidence="3" key="1">
    <citation type="journal article" date="2020" name="Microbiol. Resour. Announc.">
        <title>Draft Genome Sequences of Thiorhodococcus mannitoliphagus and Thiorhodococcus minor, Purple Sulfur Photosynthetic Bacteria in the Gammaproteobacterial Family Chromatiaceae.</title>
        <authorList>
            <person name="Aviles F.A."/>
            <person name="Meyer T.E."/>
            <person name="Kyndt J.A."/>
        </authorList>
    </citation>
    <scope>NUCLEOTIDE SEQUENCE [LARGE SCALE GENOMIC DNA]</scope>
    <source>
        <strain evidence="3">DSM 18266</strain>
    </source>
</reference>
<evidence type="ECO:0000256" key="1">
    <source>
        <dbReference type="SAM" id="Phobius"/>
    </source>
</evidence>
<keyword evidence="1" id="KW-0812">Transmembrane</keyword>
<proteinExistence type="predicted"/>
<feature type="transmembrane region" description="Helical" evidence="1">
    <location>
        <begin position="89"/>
        <end position="112"/>
    </location>
</feature>
<organism evidence="2 3">
    <name type="scientific">Thiorhodococcus mannitoliphagus</name>
    <dbReference type="NCBI Taxonomy" id="329406"/>
    <lineage>
        <taxon>Bacteria</taxon>
        <taxon>Pseudomonadati</taxon>
        <taxon>Pseudomonadota</taxon>
        <taxon>Gammaproteobacteria</taxon>
        <taxon>Chromatiales</taxon>
        <taxon>Chromatiaceae</taxon>
        <taxon>Thiorhodococcus</taxon>
    </lineage>
</organism>
<name>A0A6P1E0P2_9GAMM</name>
<keyword evidence="1" id="KW-0472">Membrane</keyword>
<evidence type="ECO:0000313" key="2">
    <source>
        <dbReference type="EMBL" id="NEX21325.1"/>
    </source>
</evidence>
<feature type="transmembrane region" description="Helical" evidence="1">
    <location>
        <begin position="7"/>
        <end position="30"/>
    </location>
</feature>
<dbReference type="Proteomes" id="UP000471640">
    <property type="component" value="Unassembled WGS sequence"/>
</dbReference>
<accession>A0A6P1E0P2</accession>